<comment type="function">
    <text evidence="7">Involved in maintaining the homeostasis of cellular nucleotides by catalyzing the interconversion of nucleoside phosphates. Has GTP:AMP phosphotransferase and ITP:AMP phosphotransferase activities.</text>
</comment>
<dbReference type="GO" id="GO:0005759">
    <property type="term" value="C:mitochondrial matrix"/>
    <property type="evidence" value="ECO:0007669"/>
    <property type="project" value="UniProtKB-SubCell"/>
</dbReference>
<dbReference type="Gene3D" id="3.40.50.300">
    <property type="entry name" value="P-loop containing nucleotide triphosphate hydrolases"/>
    <property type="match status" value="1"/>
</dbReference>
<organism evidence="9">
    <name type="scientific">Fonticula alba</name>
    <name type="common">Slime mold</name>
    <dbReference type="NCBI Taxonomy" id="691883"/>
    <lineage>
        <taxon>Eukaryota</taxon>
        <taxon>Rotosphaerida</taxon>
        <taxon>Fonticulaceae</taxon>
        <taxon>Fonticula</taxon>
    </lineage>
</organism>
<comment type="subcellular location">
    <subcellularLocation>
        <location evidence="1 7">Mitochondrion matrix</location>
    </subcellularLocation>
</comment>
<dbReference type="GO" id="GO:0005524">
    <property type="term" value="F:ATP binding"/>
    <property type="evidence" value="ECO:0007669"/>
    <property type="project" value="InterPro"/>
</dbReference>
<evidence type="ECO:0000256" key="3">
    <source>
        <dbReference type="ARBA" id="ARBA00022741"/>
    </source>
</evidence>
<dbReference type="OrthoDB" id="439792at2759"/>
<keyword evidence="10" id="KW-1185">Reference proteome</keyword>
<dbReference type="InterPro" id="IPR033690">
    <property type="entry name" value="Adenylat_kinase_CS"/>
</dbReference>
<dbReference type="STRING" id="691883.A0A058Z7J7"/>
<feature type="region of interest" description="LID" evidence="7">
    <location>
        <begin position="182"/>
        <end position="219"/>
    </location>
</feature>
<keyword evidence="2 7" id="KW-0808">Transferase</keyword>
<feature type="binding site" evidence="7">
    <location>
        <begin position="110"/>
        <end position="112"/>
    </location>
    <ligand>
        <name>AMP</name>
        <dbReference type="ChEBI" id="CHEBI:456215"/>
    </ligand>
</feature>
<proteinExistence type="inferred from homology"/>
<dbReference type="InterPro" id="IPR027417">
    <property type="entry name" value="P-loop_NTPase"/>
</dbReference>
<keyword evidence="5 7" id="KW-0496">Mitochondrion</keyword>
<feature type="binding site" evidence="7">
    <location>
        <position position="216"/>
    </location>
    <ligand>
        <name>AMP</name>
        <dbReference type="ChEBI" id="CHEBI:456215"/>
    </ligand>
</feature>
<dbReference type="GO" id="GO:0006172">
    <property type="term" value="P:ADP biosynthetic process"/>
    <property type="evidence" value="ECO:0007669"/>
    <property type="project" value="UniProtKB-UniRule"/>
</dbReference>
<keyword evidence="4 7" id="KW-0418">Kinase</keyword>
<dbReference type="OMA" id="IVKDEYC"/>
<dbReference type="HAMAP" id="MF_00235">
    <property type="entry name" value="Adenylate_kinase_Adk"/>
    <property type="match status" value="1"/>
</dbReference>
<dbReference type="GO" id="GO:0046039">
    <property type="term" value="P:GTP metabolic process"/>
    <property type="evidence" value="ECO:0007669"/>
    <property type="project" value="UniProtKB-UniRule"/>
</dbReference>
<evidence type="ECO:0000313" key="9">
    <source>
        <dbReference type="EMBL" id="KCV69898.1"/>
    </source>
</evidence>
<feature type="binding site" evidence="7">
    <location>
        <position position="144"/>
    </location>
    <ligand>
        <name>AMP</name>
        <dbReference type="ChEBI" id="CHEBI:456215"/>
    </ligand>
</feature>
<feature type="domain" description="Adenylate kinase active site lid" evidence="8">
    <location>
        <begin position="183"/>
        <end position="218"/>
    </location>
</feature>
<evidence type="ECO:0000256" key="4">
    <source>
        <dbReference type="ARBA" id="ARBA00022777"/>
    </source>
</evidence>
<reference evidence="9" key="1">
    <citation type="submission" date="2013-04" db="EMBL/GenBank/DDBJ databases">
        <title>The Genome Sequence of Fonticula alba ATCC 38817.</title>
        <authorList>
            <consortium name="The Broad Institute Genomics Platform"/>
            <person name="Russ C."/>
            <person name="Cuomo C."/>
            <person name="Burger G."/>
            <person name="Gray M.W."/>
            <person name="Holland P.W.H."/>
            <person name="King N."/>
            <person name="Lang F.B.F."/>
            <person name="Roger A.J."/>
            <person name="Ruiz-Trillo I."/>
            <person name="Brown M."/>
            <person name="Walker B."/>
            <person name="Young S."/>
            <person name="Zeng Q."/>
            <person name="Gargeya S."/>
            <person name="Fitzgerald M."/>
            <person name="Haas B."/>
            <person name="Abouelleil A."/>
            <person name="Allen A.W."/>
            <person name="Alvarado L."/>
            <person name="Arachchi H.M."/>
            <person name="Berlin A.M."/>
            <person name="Chapman S.B."/>
            <person name="Gainer-Dewar J."/>
            <person name="Goldberg J."/>
            <person name="Griggs A."/>
            <person name="Gujja S."/>
            <person name="Hansen M."/>
            <person name="Howarth C."/>
            <person name="Imamovic A."/>
            <person name="Ireland A."/>
            <person name="Larimer J."/>
            <person name="McCowan C."/>
            <person name="Murphy C."/>
            <person name="Pearson M."/>
            <person name="Poon T.W."/>
            <person name="Priest M."/>
            <person name="Roberts A."/>
            <person name="Saif S."/>
            <person name="Shea T."/>
            <person name="Sisk P."/>
            <person name="Sykes S."/>
            <person name="Wortman J."/>
            <person name="Nusbaum C."/>
            <person name="Birren B."/>
        </authorList>
    </citation>
    <scope>NUCLEOTIDE SEQUENCE [LARGE SCALE GENOMIC DNA]</scope>
    <source>
        <strain evidence="9">ATCC 38817</strain>
    </source>
</reference>
<evidence type="ECO:0000259" key="8">
    <source>
        <dbReference type="Pfam" id="PF05191"/>
    </source>
</evidence>
<comment type="domain">
    <text evidence="7">Consists of three domains, a large central CORE domain and two small peripheral domains, NMPbind and LID, which undergo movements during catalysis. The LID domain closes over the site of phosphoryl transfer upon GTP binding. Assembling and dissambling the active center during each catalytic cycle provides an effective means to prevent GTP hydrolysis.</text>
</comment>
<dbReference type="GO" id="GO:0004017">
    <property type="term" value="F:AMP kinase activity"/>
    <property type="evidence" value="ECO:0007669"/>
    <property type="project" value="InterPro"/>
</dbReference>
<feature type="binding site" evidence="7">
    <location>
        <position position="84"/>
    </location>
    <ligand>
        <name>AMP</name>
        <dbReference type="ChEBI" id="CHEBI:456215"/>
    </ligand>
</feature>
<dbReference type="SUPFAM" id="SSF52540">
    <property type="entry name" value="P-loop containing nucleoside triphosphate hydrolases"/>
    <property type="match status" value="1"/>
</dbReference>
<dbReference type="PRINTS" id="PR00094">
    <property type="entry name" value="ADENYLTKNASE"/>
</dbReference>
<evidence type="ECO:0000256" key="5">
    <source>
        <dbReference type="ARBA" id="ARBA00023128"/>
    </source>
</evidence>
<comment type="similarity">
    <text evidence="7">Belongs to the adenylate kinase family. AK3 subfamily.</text>
</comment>
<feature type="region of interest" description="NMPbind" evidence="7">
    <location>
        <begin position="83"/>
        <end position="112"/>
    </location>
</feature>
<feature type="binding site" evidence="7">
    <location>
        <position position="227"/>
    </location>
    <ligand>
        <name>AMP</name>
        <dbReference type="ChEBI" id="CHEBI:456215"/>
    </ligand>
</feature>
<evidence type="ECO:0000256" key="6">
    <source>
        <dbReference type="ARBA" id="ARBA00023134"/>
    </source>
</evidence>
<feature type="binding site" evidence="7">
    <location>
        <position position="89"/>
    </location>
    <ligand>
        <name>AMP</name>
        <dbReference type="ChEBI" id="CHEBI:456215"/>
    </ligand>
</feature>
<sequence>MLPSSILGRKAPALFRTLGQQPIRAFSCAAGDASASNRRLLIFGAPGSGKGTLAGWLGRDLNAPTQADVEPCTASAPGLTALSSGDLLRAEMRAGTPLGQSVEALINSGGLVPDDDMVKLIAGQLAAMDGSNWLLDGFPRTLGQAMALDEVLTSLTPSRQAPIDYVIHIDVPSEVIVERIAGRLIHPGSGRIYNRTFSPPKVPGVDDLTGEPLVSRVDDDPESVRRRLELYAQTSQPILDYYMDRGIVGRFTGPTSDAIYTTLLPQIQEILAPTVVLPSAEDLTCAATAHQVSA</sequence>
<dbReference type="PROSITE" id="PS00113">
    <property type="entry name" value="ADENYLATE_KINASE"/>
    <property type="match status" value="1"/>
</dbReference>
<dbReference type="GeneID" id="20528090"/>
<feature type="binding site" evidence="7">
    <location>
        <position position="256"/>
    </location>
    <ligand>
        <name>GTP</name>
        <dbReference type="ChEBI" id="CHEBI:37565"/>
    </ligand>
</feature>
<feature type="binding site" evidence="7">
    <location>
        <begin position="137"/>
        <end position="140"/>
    </location>
    <ligand>
        <name>AMP</name>
        <dbReference type="ChEBI" id="CHEBI:456215"/>
    </ligand>
</feature>
<feature type="binding site" evidence="7">
    <location>
        <begin position="47"/>
        <end position="52"/>
    </location>
    <ligand>
        <name>GTP</name>
        <dbReference type="ChEBI" id="CHEBI:37565"/>
    </ligand>
</feature>
<dbReference type="Proteomes" id="UP000030693">
    <property type="component" value="Unassembled WGS sequence"/>
</dbReference>
<dbReference type="NCBIfam" id="TIGR01351">
    <property type="entry name" value="adk"/>
    <property type="match status" value="1"/>
</dbReference>
<dbReference type="GO" id="GO:0046041">
    <property type="term" value="P:ITP metabolic process"/>
    <property type="evidence" value="ECO:0007669"/>
    <property type="project" value="UniProtKB-UniRule"/>
</dbReference>
<dbReference type="Pfam" id="PF05191">
    <property type="entry name" value="ADK_lid"/>
    <property type="match status" value="1"/>
</dbReference>
<dbReference type="InterPro" id="IPR028586">
    <property type="entry name" value="AK3/Ak4_mitochondrial"/>
</dbReference>
<name>A0A058Z7J7_FONAL</name>
<dbReference type="HAMAP" id="MF_03169">
    <property type="entry name" value="Adenylate_kinase_AK3"/>
    <property type="match status" value="1"/>
</dbReference>
<accession>A0A058Z7J7</accession>
<dbReference type="SUPFAM" id="SSF57774">
    <property type="entry name" value="Microbial and mitochondrial ADK, insert 'zinc finger' domain"/>
    <property type="match status" value="1"/>
</dbReference>
<dbReference type="eggNOG" id="KOG3078">
    <property type="taxonomic scope" value="Eukaryota"/>
</dbReference>
<dbReference type="CDD" id="cd01428">
    <property type="entry name" value="ADK"/>
    <property type="match status" value="1"/>
</dbReference>
<evidence type="ECO:0000256" key="7">
    <source>
        <dbReference type="HAMAP-Rule" id="MF_03169"/>
    </source>
</evidence>
<feature type="binding site" evidence="7">
    <location>
        <begin position="192"/>
        <end position="193"/>
    </location>
    <ligand>
        <name>GTP</name>
        <dbReference type="ChEBI" id="CHEBI:37565"/>
    </ligand>
</feature>
<evidence type="ECO:0000313" key="10">
    <source>
        <dbReference type="Proteomes" id="UP000030693"/>
    </source>
</evidence>
<keyword evidence="3 7" id="KW-0547">Nucleotide-binding</keyword>
<dbReference type="GO" id="GO:0046033">
    <property type="term" value="P:AMP metabolic process"/>
    <property type="evidence" value="ECO:0007669"/>
    <property type="project" value="UniProtKB-UniRule"/>
</dbReference>
<comment type="catalytic activity">
    <reaction evidence="7">
        <text>a ribonucleoside 5'-triphosphate + AMP = a ribonucleoside 5'-diphosphate + ADP</text>
        <dbReference type="Rhea" id="RHEA:13749"/>
        <dbReference type="ChEBI" id="CHEBI:57930"/>
        <dbReference type="ChEBI" id="CHEBI:61557"/>
        <dbReference type="ChEBI" id="CHEBI:456215"/>
        <dbReference type="ChEBI" id="CHEBI:456216"/>
        <dbReference type="EC" id="2.7.4.10"/>
    </reaction>
</comment>
<comment type="subunit">
    <text evidence="7">Monomer.</text>
</comment>
<gene>
    <name evidence="9" type="ORF">H696_03365</name>
</gene>
<evidence type="ECO:0000256" key="2">
    <source>
        <dbReference type="ARBA" id="ARBA00022679"/>
    </source>
</evidence>
<dbReference type="RefSeq" id="XP_009495504.1">
    <property type="nucleotide sequence ID" value="XM_009497229.1"/>
</dbReference>
<dbReference type="GO" id="GO:0005525">
    <property type="term" value="F:GTP binding"/>
    <property type="evidence" value="ECO:0007669"/>
    <property type="project" value="UniProtKB-KW"/>
</dbReference>
<dbReference type="InterPro" id="IPR000850">
    <property type="entry name" value="Adenylat/UMP-CMP_kin"/>
</dbReference>
<feature type="binding site" evidence="7">
    <location>
        <position position="183"/>
    </location>
    <ligand>
        <name>GTP</name>
        <dbReference type="ChEBI" id="CHEBI:37565"/>
    </ligand>
</feature>
<dbReference type="EMBL" id="KB932205">
    <property type="protein sequence ID" value="KCV69898.1"/>
    <property type="molecule type" value="Genomic_DNA"/>
</dbReference>
<keyword evidence="6 7" id="KW-0342">GTP-binding</keyword>
<dbReference type="InterPro" id="IPR036193">
    <property type="entry name" value="ADK_active_lid_dom_sf"/>
</dbReference>
<evidence type="ECO:0000256" key="1">
    <source>
        <dbReference type="ARBA" id="ARBA00004305"/>
    </source>
</evidence>
<dbReference type="Pfam" id="PF00406">
    <property type="entry name" value="ADK"/>
    <property type="match status" value="1"/>
</dbReference>
<dbReference type="EC" id="2.7.4.10" evidence="7"/>
<dbReference type="InterPro" id="IPR007862">
    <property type="entry name" value="Adenylate_kinase_lid-dom"/>
</dbReference>
<protein>
    <recommendedName>
        <fullName evidence="7">GTP:AMP phosphotransferase, mitochondrial</fullName>
        <ecNumber evidence="7">2.7.4.10</ecNumber>
    </recommendedName>
    <alternativeName>
        <fullName evidence="7">Adenylate kinase 3</fullName>
        <shortName evidence="7">AK 3</shortName>
    </alternativeName>
</protein>
<dbReference type="GO" id="GO:0046899">
    <property type="term" value="F:nucleoside triphosphate adenylate kinase activity"/>
    <property type="evidence" value="ECO:0007669"/>
    <property type="project" value="UniProtKB-UniRule"/>
</dbReference>
<dbReference type="AlphaFoldDB" id="A0A058Z7J7"/>
<dbReference type="PANTHER" id="PTHR23359">
    <property type="entry name" value="NUCLEOTIDE KINASE"/>
    <property type="match status" value="1"/>
</dbReference>
<dbReference type="InterPro" id="IPR006259">
    <property type="entry name" value="Adenyl_kin_sub"/>
</dbReference>